<sequence>MKSLDTYAPLIFVGGQLLLNSLKGSARTASVMTRYALDLGGRTTKVPKMYSKSTSVIGIRGALEEEDSPDPDPDIFLSRTPCNSLTPFT</sequence>
<accession>A0A2D3I5T8</accession>
<dbReference type="EMBL" id="MF768985">
    <property type="protein sequence ID" value="ATU83745.1"/>
    <property type="molecule type" value="Genomic_DNA"/>
</dbReference>
<name>A0A2D3I5T8_9VIRU</name>
<organism evidence="1">
    <name type="scientific">White spot syndrome virus</name>
    <dbReference type="NCBI Taxonomy" id="342409"/>
    <lineage>
        <taxon>Viruses</taxon>
        <taxon>Viruses incertae sedis</taxon>
        <taxon>Naldaviricetes</taxon>
        <taxon>Nimaviridae</taxon>
        <taxon>Whispovirus</taxon>
    </lineage>
</organism>
<proteinExistence type="predicted"/>
<reference evidence="1" key="1">
    <citation type="journal article" date="2018" name="Aquaculture">
        <title>Complete genome sequence of a white spot syndrome virus associated with a disease incursion in Australia.</title>
        <authorList>
            <person name="Oakey J."/>
            <person name="Smith C.S."/>
        </authorList>
    </citation>
    <scope>NUCLEOTIDE SEQUENCE [LARGE SCALE GENOMIC DNA]</scope>
    <source>
        <strain evidence="1">WSSV-AU</strain>
    </source>
</reference>
<protein>
    <submittedName>
        <fullName evidence="1">ORF1302</fullName>
    </submittedName>
</protein>
<dbReference type="Proteomes" id="UP000267516">
    <property type="component" value="Segment"/>
</dbReference>
<evidence type="ECO:0000313" key="1">
    <source>
        <dbReference type="EMBL" id="ATU83745.1"/>
    </source>
</evidence>